<protein>
    <submittedName>
        <fullName evidence="1">Ras-specific guanine nucleotide-releasing factor RalGPS1</fullName>
    </submittedName>
</protein>
<keyword evidence="2" id="KW-1185">Reference proteome</keyword>
<dbReference type="Proteomes" id="UP000728185">
    <property type="component" value="Unassembled WGS sequence"/>
</dbReference>
<dbReference type="EMBL" id="LUCM01004543">
    <property type="protein sequence ID" value="KAA0194204.1"/>
    <property type="molecule type" value="Genomic_DNA"/>
</dbReference>
<gene>
    <name evidence="1" type="ORF">FBUS_06157</name>
</gene>
<dbReference type="AlphaFoldDB" id="A0A8E0VHM1"/>
<organism evidence="1 2">
    <name type="scientific">Fasciolopsis buskii</name>
    <dbReference type="NCBI Taxonomy" id="27845"/>
    <lineage>
        <taxon>Eukaryota</taxon>
        <taxon>Metazoa</taxon>
        <taxon>Spiralia</taxon>
        <taxon>Lophotrochozoa</taxon>
        <taxon>Platyhelminthes</taxon>
        <taxon>Trematoda</taxon>
        <taxon>Digenea</taxon>
        <taxon>Plagiorchiida</taxon>
        <taxon>Echinostomata</taxon>
        <taxon>Echinostomatoidea</taxon>
        <taxon>Fasciolidae</taxon>
        <taxon>Fasciolopsis</taxon>
    </lineage>
</organism>
<evidence type="ECO:0000313" key="1">
    <source>
        <dbReference type="EMBL" id="KAA0194204.1"/>
    </source>
</evidence>
<proteinExistence type="predicted"/>
<comment type="caution">
    <text evidence="1">The sequence shown here is derived from an EMBL/GenBank/DDBJ whole genome shotgun (WGS) entry which is preliminary data.</text>
</comment>
<name>A0A8E0VHM1_9TREM</name>
<dbReference type="OrthoDB" id="6280772at2759"/>
<reference evidence="1" key="1">
    <citation type="submission" date="2019-05" db="EMBL/GenBank/DDBJ databases">
        <title>Annotation for the trematode Fasciolopsis buski.</title>
        <authorList>
            <person name="Choi Y.-J."/>
        </authorList>
    </citation>
    <scope>NUCLEOTIDE SEQUENCE</scope>
    <source>
        <strain evidence="1">HT</strain>
        <tissue evidence="1">Whole worm</tissue>
    </source>
</reference>
<evidence type="ECO:0000313" key="2">
    <source>
        <dbReference type="Proteomes" id="UP000728185"/>
    </source>
</evidence>
<sequence length="502" mass="54798">MKGIPANRTKPNPSFDVGYSNVFTNCADTLQQHAPIPALIESTAVAAACAATAATGLSDRLLLTDSHSPTDQHVAADVNALIASVSSYHHGPSVESQSSFTMFSGVLHSSPGEFTVHIVYQGVVHRRSMIHPRPTTSGLAALLSPKMRKPSLATNPDAYGSSSSLSTCSAVADVSDNASVTPTAWIHPRPAGFSTWRRFWATLVLVGQGSAAFMIYFEPKCKNAVYRNQFHANQCQVQSLIDIQTLYHSSSSNNSLLVLDETSVPPRSSSDPAHRLDVPDTETVDLLARETSTFDRVRSQGTLMPHSSPRPINPCHYMIAQLALGRHRDGSIDSFSFMLTDPGRNKAYRFRPLSPCQSTQPGTAFARTSSGPFQWLRRSTVTRMPGSASLRQPTESTVTPPNLFNFNTFGRPRGASVPGMFTSPQFSPSNRRAATLKLTRKNARGDANPDLVLQDGALEPDLLVTDWMRAIQRALDQVEQFHRRQLSAYYASQQRSTPKNTV</sequence>
<accession>A0A8E0VHM1</accession>